<accession>A0A8S1ESR5</accession>
<dbReference type="CDD" id="cd02987">
    <property type="entry name" value="Phd_like_Phd"/>
    <property type="match status" value="1"/>
</dbReference>
<dbReference type="InterPro" id="IPR001200">
    <property type="entry name" value="Phosducin"/>
</dbReference>
<dbReference type="InterPro" id="IPR023196">
    <property type="entry name" value="Phosducin_N_dom_sf"/>
</dbReference>
<organism evidence="4 5">
    <name type="scientific">Caenorhabditis bovis</name>
    <dbReference type="NCBI Taxonomy" id="2654633"/>
    <lineage>
        <taxon>Eukaryota</taxon>
        <taxon>Metazoa</taxon>
        <taxon>Ecdysozoa</taxon>
        <taxon>Nematoda</taxon>
        <taxon>Chromadorea</taxon>
        <taxon>Rhabditida</taxon>
        <taxon>Rhabditina</taxon>
        <taxon>Rhabditomorpha</taxon>
        <taxon>Rhabditoidea</taxon>
        <taxon>Rhabditidae</taxon>
        <taxon>Peloderinae</taxon>
        <taxon>Caenorhabditis</taxon>
    </lineage>
</organism>
<sequence length="255" mass="28927">MNLESRLLDGKPCGYCSSSDEEEDDFKVVKDEDEHQANVMKQFGPSSNTGAKGVLNDFKQFREQAKQAIERKNLMFIEQAKRGMMMGSREEREKAQKNAELEDEMRIDDIRAKRLRELRKVAANRLIEITTRDQYSDAVDGSTSYLLAVLIYEPENEDCAKLSYLCKILAADYPKTKFIRATSTLLGMSSSFKENGVPALQFYLNGNLIGNFIKITSVIGNDVDVEKLQTFIKRNHIDMVNGGFLSDSEDDDECD</sequence>
<evidence type="ECO:0000313" key="5">
    <source>
        <dbReference type="Proteomes" id="UP000494206"/>
    </source>
</evidence>
<dbReference type="Pfam" id="PF02114">
    <property type="entry name" value="Phosducin"/>
    <property type="match status" value="1"/>
</dbReference>
<reference evidence="4 5" key="1">
    <citation type="submission" date="2020-04" db="EMBL/GenBank/DDBJ databases">
        <authorList>
            <person name="Laetsch R D."/>
            <person name="Stevens L."/>
            <person name="Kumar S."/>
            <person name="Blaxter L. M."/>
        </authorList>
    </citation>
    <scope>NUCLEOTIDE SEQUENCE [LARGE SCALE GENOMIC DNA]</scope>
</reference>
<comment type="similarity">
    <text evidence="1">Belongs to the phosducin family.</text>
</comment>
<dbReference type="PANTHER" id="PTHR46052">
    <property type="entry name" value="PHOSDUCIN-LIKE PROTEIN"/>
    <property type="match status" value="1"/>
</dbReference>
<dbReference type="GO" id="GO:0008277">
    <property type="term" value="P:regulation of G protein-coupled receptor signaling pathway"/>
    <property type="evidence" value="ECO:0007669"/>
    <property type="project" value="InterPro"/>
</dbReference>
<feature type="domain" description="Phosducin" evidence="3">
    <location>
        <begin position="43"/>
        <end position="233"/>
    </location>
</feature>
<dbReference type="OrthoDB" id="70588at2759"/>
<dbReference type="Proteomes" id="UP000494206">
    <property type="component" value="Unassembled WGS sequence"/>
</dbReference>
<dbReference type="InterPro" id="IPR036249">
    <property type="entry name" value="Thioredoxin-like_sf"/>
</dbReference>
<keyword evidence="2" id="KW-0597">Phosphoprotein</keyword>
<dbReference type="EMBL" id="CADEPM010000005">
    <property type="protein sequence ID" value="CAB3406697.1"/>
    <property type="molecule type" value="Genomic_DNA"/>
</dbReference>
<name>A0A8S1ESR5_9PELO</name>
<evidence type="ECO:0000256" key="1">
    <source>
        <dbReference type="ARBA" id="ARBA00009686"/>
    </source>
</evidence>
<proteinExistence type="inferred from homology"/>
<dbReference type="Gene3D" id="3.40.30.10">
    <property type="entry name" value="Glutaredoxin"/>
    <property type="match status" value="1"/>
</dbReference>
<dbReference type="InterPro" id="IPR024253">
    <property type="entry name" value="Phosducin_thioredoxin-like_dom"/>
</dbReference>
<dbReference type="Gene3D" id="1.10.168.10">
    <property type="entry name" value="Phosducin, domain 2"/>
    <property type="match status" value="1"/>
</dbReference>
<dbReference type="InterPro" id="IPR051499">
    <property type="entry name" value="Phosducin-like_reg"/>
</dbReference>
<dbReference type="AlphaFoldDB" id="A0A8S1ESR5"/>
<evidence type="ECO:0000259" key="3">
    <source>
        <dbReference type="Pfam" id="PF02114"/>
    </source>
</evidence>
<evidence type="ECO:0000313" key="4">
    <source>
        <dbReference type="EMBL" id="CAB3406697.1"/>
    </source>
</evidence>
<comment type="caution">
    <text evidence="4">The sequence shown here is derived from an EMBL/GenBank/DDBJ whole genome shotgun (WGS) entry which is preliminary data.</text>
</comment>
<protein>
    <recommendedName>
        <fullName evidence="3">Phosducin domain-containing protein</fullName>
    </recommendedName>
</protein>
<dbReference type="PANTHER" id="PTHR46052:SF1">
    <property type="entry name" value="PHOSDUCIN-LIKE PROTEIN"/>
    <property type="match status" value="1"/>
</dbReference>
<keyword evidence="5" id="KW-1185">Reference proteome</keyword>
<dbReference type="SUPFAM" id="SSF52833">
    <property type="entry name" value="Thioredoxin-like"/>
    <property type="match status" value="1"/>
</dbReference>
<evidence type="ECO:0000256" key="2">
    <source>
        <dbReference type="ARBA" id="ARBA00022553"/>
    </source>
</evidence>
<gene>
    <name evidence="4" type="ORF">CBOVIS_LOCUS8733</name>
</gene>